<dbReference type="PANTHER" id="PTHR42852">
    <property type="entry name" value="THIOL:DISULFIDE INTERCHANGE PROTEIN DSBE"/>
    <property type="match status" value="1"/>
</dbReference>
<reference evidence="4" key="1">
    <citation type="submission" date="2020-01" db="EMBL/GenBank/DDBJ databases">
        <authorList>
            <person name="Seo Y.L."/>
        </authorList>
    </citation>
    <scope>NUCLEOTIDE SEQUENCE</scope>
    <source>
        <strain evidence="4">R11</strain>
    </source>
</reference>
<reference evidence="4" key="2">
    <citation type="submission" date="2020-10" db="EMBL/GenBank/DDBJ databases">
        <title>Mucilaginibacter sp. nov., isolated from soil.</title>
        <authorList>
            <person name="Jeon C.O."/>
        </authorList>
    </citation>
    <scope>NUCLEOTIDE SEQUENCE</scope>
    <source>
        <strain evidence="4">R11</strain>
    </source>
</reference>
<evidence type="ECO:0000313" key="5">
    <source>
        <dbReference type="Proteomes" id="UP000638732"/>
    </source>
</evidence>
<dbReference type="SUPFAM" id="SSF52833">
    <property type="entry name" value="Thioredoxin-like"/>
    <property type="match status" value="1"/>
</dbReference>
<dbReference type="EMBL" id="WWEO01000036">
    <property type="protein sequence ID" value="NCD68173.1"/>
    <property type="molecule type" value="Genomic_DNA"/>
</dbReference>
<keyword evidence="1" id="KW-0676">Redox-active center</keyword>
<dbReference type="GO" id="GO:0016491">
    <property type="term" value="F:oxidoreductase activity"/>
    <property type="evidence" value="ECO:0007669"/>
    <property type="project" value="InterPro"/>
</dbReference>
<dbReference type="InterPro" id="IPR017937">
    <property type="entry name" value="Thioredoxin_CS"/>
</dbReference>
<dbReference type="InterPro" id="IPR036249">
    <property type="entry name" value="Thioredoxin-like_sf"/>
</dbReference>
<keyword evidence="2" id="KW-0732">Signal</keyword>
<evidence type="ECO:0000256" key="2">
    <source>
        <dbReference type="SAM" id="SignalP"/>
    </source>
</evidence>
<protein>
    <submittedName>
        <fullName evidence="4">Redoxin domain-containing protein</fullName>
    </submittedName>
</protein>
<dbReference type="PANTHER" id="PTHR42852:SF13">
    <property type="entry name" value="PROTEIN DIPZ"/>
    <property type="match status" value="1"/>
</dbReference>
<evidence type="ECO:0000313" key="4">
    <source>
        <dbReference type="EMBL" id="NCD68173.1"/>
    </source>
</evidence>
<dbReference type="Gene3D" id="3.40.30.10">
    <property type="entry name" value="Glutaredoxin"/>
    <property type="match status" value="1"/>
</dbReference>
<dbReference type="GO" id="GO:0016209">
    <property type="term" value="F:antioxidant activity"/>
    <property type="evidence" value="ECO:0007669"/>
    <property type="project" value="InterPro"/>
</dbReference>
<gene>
    <name evidence="4" type="ORF">GSY63_02250</name>
</gene>
<dbReference type="Pfam" id="PF00578">
    <property type="entry name" value="AhpC-TSA"/>
    <property type="match status" value="1"/>
</dbReference>
<proteinExistence type="predicted"/>
<feature type="domain" description="Thioredoxin" evidence="3">
    <location>
        <begin position="184"/>
        <end position="323"/>
    </location>
</feature>
<feature type="chain" id="PRO_5037880715" evidence="2">
    <location>
        <begin position="22"/>
        <end position="332"/>
    </location>
</feature>
<dbReference type="InterPro" id="IPR050553">
    <property type="entry name" value="Thioredoxin_ResA/DsbE_sf"/>
</dbReference>
<dbReference type="PROSITE" id="PS00194">
    <property type="entry name" value="THIOREDOXIN_1"/>
    <property type="match status" value="1"/>
</dbReference>
<dbReference type="RefSeq" id="WP_166584199.1">
    <property type="nucleotide sequence ID" value="NZ_WWEO01000036.1"/>
</dbReference>
<keyword evidence="5" id="KW-1185">Reference proteome</keyword>
<feature type="signal peptide" evidence="2">
    <location>
        <begin position="1"/>
        <end position="21"/>
    </location>
</feature>
<comment type="caution">
    <text evidence="4">The sequence shown here is derived from an EMBL/GenBank/DDBJ whole genome shotgun (WGS) entry which is preliminary data.</text>
</comment>
<dbReference type="Proteomes" id="UP000638732">
    <property type="component" value="Unassembled WGS sequence"/>
</dbReference>
<dbReference type="CDD" id="cd02966">
    <property type="entry name" value="TlpA_like_family"/>
    <property type="match status" value="1"/>
</dbReference>
<evidence type="ECO:0000256" key="1">
    <source>
        <dbReference type="ARBA" id="ARBA00023284"/>
    </source>
</evidence>
<sequence>MKKLASIITMFLLFVLTTVLAQQPPVTRSFRLDEHSVVKDSTGKIYSFTAWSKLMATRQYTIQPENFEAAVPIFIIMKRSQAEQHQVAMIKQMSAKGAGAIQSQARTKEPAKFIPPGENSIVKDSSNIIYPYAAWQNMMSTGNYTMRVAFAGPDSGIYTIIKRSPQEKDAMAARMAKPEPSDRFKIGDDFGSFKAKDINGEKLDLKAMTGKVLVVNFWFIGCPPCRAEIPDLNEIADHYKDNKDVVFIAVCLDEAFDIKEYTKLHPFNYHIVDGGRFIAEKYGVRLYPTNVVVDKDRKVVFSSVSNQFTNPYWIKKTVDAALAAPITTTAAK</sequence>
<dbReference type="InterPro" id="IPR000866">
    <property type="entry name" value="AhpC/TSA"/>
</dbReference>
<organism evidence="4 5">
    <name type="scientific">Mucilaginibacter agri</name>
    <dbReference type="NCBI Taxonomy" id="2695265"/>
    <lineage>
        <taxon>Bacteria</taxon>
        <taxon>Pseudomonadati</taxon>
        <taxon>Bacteroidota</taxon>
        <taxon>Sphingobacteriia</taxon>
        <taxon>Sphingobacteriales</taxon>
        <taxon>Sphingobacteriaceae</taxon>
        <taxon>Mucilaginibacter</taxon>
    </lineage>
</organism>
<accession>A0A965ZDB1</accession>
<dbReference type="PROSITE" id="PS51352">
    <property type="entry name" value="THIOREDOXIN_2"/>
    <property type="match status" value="1"/>
</dbReference>
<evidence type="ECO:0000259" key="3">
    <source>
        <dbReference type="PROSITE" id="PS51352"/>
    </source>
</evidence>
<name>A0A965ZDB1_9SPHI</name>
<dbReference type="InterPro" id="IPR013766">
    <property type="entry name" value="Thioredoxin_domain"/>
</dbReference>
<dbReference type="AlphaFoldDB" id="A0A965ZDB1"/>